<keyword evidence="1" id="KW-0732">Signal</keyword>
<reference evidence="2" key="1">
    <citation type="submission" date="2020-01" db="EMBL/GenBank/DDBJ databases">
        <authorList>
            <person name="Meier V. D."/>
            <person name="Meier V D."/>
        </authorList>
    </citation>
    <scope>NUCLEOTIDE SEQUENCE</scope>
    <source>
        <strain evidence="2">HLG_WM_MAG_10</strain>
    </source>
</reference>
<organism evidence="2">
    <name type="scientific">uncultured Aureispira sp</name>
    <dbReference type="NCBI Taxonomy" id="1331704"/>
    <lineage>
        <taxon>Bacteria</taxon>
        <taxon>Pseudomonadati</taxon>
        <taxon>Bacteroidota</taxon>
        <taxon>Saprospiria</taxon>
        <taxon>Saprospirales</taxon>
        <taxon>Saprospiraceae</taxon>
        <taxon>Aureispira</taxon>
        <taxon>environmental samples</taxon>
    </lineage>
</organism>
<dbReference type="Gene3D" id="2.180.10.10">
    <property type="entry name" value="RHS repeat-associated core"/>
    <property type="match status" value="1"/>
</dbReference>
<evidence type="ECO:0000256" key="1">
    <source>
        <dbReference type="SAM" id="SignalP"/>
    </source>
</evidence>
<gene>
    <name evidence="2" type="ORF">HELGO_WM25511</name>
</gene>
<accession>A0A6S6UI39</accession>
<feature type="chain" id="PRO_5027784252" description="YD repeat-containing protein" evidence="1">
    <location>
        <begin position="21"/>
        <end position="282"/>
    </location>
</feature>
<evidence type="ECO:0008006" key="3">
    <source>
        <dbReference type="Google" id="ProtNLM"/>
    </source>
</evidence>
<evidence type="ECO:0000313" key="2">
    <source>
        <dbReference type="EMBL" id="CAA6829754.1"/>
    </source>
</evidence>
<name>A0A6S6UI39_9BACT</name>
<proteinExistence type="predicted"/>
<feature type="signal peptide" evidence="1">
    <location>
        <begin position="1"/>
        <end position="20"/>
    </location>
</feature>
<protein>
    <recommendedName>
        <fullName evidence="3">YD repeat-containing protein</fullName>
    </recommendedName>
</protein>
<dbReference type="EMBL" id="CACVAQ010000516">
    <property type="protein sequence ID" value="CAA6829754.1"/>
    <property type="molecule type" value="Genomic_DNA"/>
</dbReference>
<dbReference type="AlphaFoldDB" id="A0A6S6UI39"/>
<sequence>MKRLLLVSVCWLSCSFGAIPEWIAPVADLDKMQVKGTVQSISQRVYEVRKRGDTLKKRHLMLDPLENWDLQFNKKGFVVEKKCYDAANGVLFYYDYKYKKQSQLQRRNMYDRRGYRIEQLVYAYNGLGQIAAESIYRSDNSLLVRYVHTYGAKSQLIQTDVHAPTNVYTTSKYEFVYNKEGQLMARHTYNQKHQRHQTDAYTYDENGFSKEHIITNHLDNFVFTSYTQYDRQGNIITFQEPAETQPLTSYTYTFDTVGNWTRRVHYKDGKAVDMVERIFVYG</sequence>